<dbReference type="Pfam" id="PF09886">
    <property type="entry name" value="DUF2113"/>
    <property type="match status" value="1"/>
</dbReference>
<sequence length="189" mass="21141">MEIKVEGGDDFANASYMNVCNDVFRAVGLRSNIDSVYMYCNAAEHVFIISVEIGRAPSPVKVWDMTLREGNKLRITKEEYAPKLLALLWDKYGERVQQESRLIIRFELEEEEVAKLNELVVYDPKEDLTARMLDGIDRIFPEGARVRYPILSAQGQGITIIASENPISDEWKVKAKELVGGIASSGGGA</sequence>
<dbReference type="PIRSF" id="PIRSF019464">
    <property type="entry name" value="UCP019464"/>
    <property type="match status" value="1"/>
</dbReference>
<gene>
    <name evidence="1" type="ORF">PFGANNDM_00010</name>
</gene>
<organism evidence="1">
    <name type="scientific">Candidatus Methanophagaceae archaeon ANME-1 ERB6</name>
    <dbReference type="NCBI Taxonomy" id="2759912"/>
    <lineage>
        <taxon>Archaea</taxon>
        <taxon>Methanobacteriati</taxon>
        <taxon>Methanobacteriota</taxon>
        <taxon>Stenosarchaea group</taxon>
        <taxon>Methanomicrobia</taxon>
        <taxon>Candidatus Methanophagales</taxon>
        <taxon>Candidatus Methanophagaceae</taxon>
    </lineage>
</organism>
<name>A0A7G9YUU1_9EURY</name>
<accession>A0A7G9YUU1</accession>
<proteinExistence type="predicted"/>
<evidence type="ECO:0000313" key="1">
    <source>
        <dbReference type="EMBL" id="QNO51775.1"/>
    </source>
</evidence>
<evidence type="ECO:0008006" key="2">
    <source>
        <dbReference type="Google" id="ProtNLM"/>
    </source>
</evidence>
<protein>
    <recommendedName>
        <fullName evidence="2">Methanogenesis marker 17 protein</fullName>
    </recommendedName>
</protein>
<dbReference type="InterPro" id="IPR016762">
    <property type="entry name" value="Methan_mark_17"/>
</dbReference>
<dbReference type="NCBIfam" id="TIGR03291">
    <property type="entry name" value="methan_mark_17"/>
    <property type="match status" value="1"/>
</dbReference>
<dbReference type="EMBL" id="MT631478">
    <property type="protein sequence ID" value="QNO51775.1"/>
    <property type="molecule type" value="Genomic_DNA"/>
</dbReference>
<dbReference type="AlphaFoldDB" id="A0A7G9YUU1"/>
<reference evidence="1" key="1">
    <citation type="submission" date="2020-06" db="EMBL/GenBank/DDBJ databases">
        <title>Unique genomic features of the anaerobic methanotrophic archaea.</title>
        <authorList>
            <person name="Chadwick G.L."/>
            <person name="Skennerton C.T."/>
            <person name="Laso-Perez R."/>
            <person name="Leu A.O."/>
            <person name="Speth D.R."/>
            <person name="Yu H."/>
            <person name="Morgan-Lang C."/>
            <person name="Hatzenpichler R."/>
            <person name="Goudeau D."/>
            <person name="Malmstrom R."/>
            <person name="Brazelton W.J."/>
            <person name="Woyke T."/>
            <person name="Hallam S.J."/>
            <person name="Tyson G.W."/>
            <person name="Wegener G."/>
            <person name="Boetius A."/>
            <person name="Orphan V."/>
        </authorList>
    </citation>
    <scope>NUCLEOTIDE SEQUENCE</scope>
</reference>